<name>A0A822EM61_9BILA</name>
<dbReference type="Proteomes" id="UP000663848">
    <property type="component" value="Unassembled WGS sequence"/>
</dbReference>
<gene>
    <name evidence="1" type="ORF">QYT958_LOCUS45084</name>
</gene>
<accession>A0A822EM61</accession>
<evidence type="ECO:0000313" key="2">
    <source>
        <dbReference type="Proteomes" id="UP000663848"/>
    </source>
</evidence>
<comment type="caution">
    <text evidence="1">The sequence shown here is derived from an EMBL/GenBank/DDBJ whole genome shotgun (WGS) entry which is preliminary data.</text>
</comment>
<sequence>MPATNSRSLLNALKSFFKSQYCHDDILKLLPNDKSDIPNVLTFTL</sequence>
<organism evidence="1 2">
    <name type="scientific">Rotaria socialis</name>
    <dbReference type="NCBI Taxonomy" id="392032"/>
    <lineage>
        <taxon>Eukaryota</taxon>
        <taxon>Metazoa</taxon>
        <taxon>Spiralia</taxon>
        <taxon>Gnathifera</taxon>
        <taxon>Rotifera</taxon>
        <taxon>Eurotatoria</taxon>
        <taxon>Bdelloidea</taxon>
        <taxon>Philodinida</taxon>
        <taxon>Philodinidae</taxon>
        <taxon>Rotaria</taxon>
    </lineage>
</organism>
<dbReference type="AlphaFoldDB" id="A0A822EM61"/>
<feature type="non-terminal residue" evidence="1">
    <location>
        <position position="1"/>
    </location>
</feature>
<dbReference type="EMBL" id="CAJOBR010073126">
    <property type="protein sequence ID" value="CAF5105629.1"/>
    <property type="molecule type" value="Genomic_DNA"/>
</dbReference>
<reference evidence="1" key="1">
    <citation type="submission" date="2021-02" db="EMBL/GenBank/DDBJ databases">
        <authorList>
            <person name="Nowell W R."/>
        </authorList>
    </citation>
    <scope>NUCLEOTIDE SEQUENCE</scope>
</reference>
<proteinExistence type="predicted"/>
<evidence type="ECO:0000313" key="1">
    <source>
        <dbReference type="EMBL" id="CAF5105629.1"/>
    </source>
</evidence>
<protein>
    <submittedName>
        <fullName evidence="1">Uncharacterized protein</fullName>
    </submittedName>
</protein>